<dbReference type="RefSeq" id="WP_142533227.1">
    <property type="nucleotide sequence ID" value="NZ_FXTB01000004.1"/>
</dbReference>
<sequence>MRSLQNILNYINKRPFLVLVLLLFTYILPAQYYSSGTDPSHIKWHKIETENFKLVFPDTFKQKGQYLAKVFEEIYKSGGASLKHHPRKISVLIHSETAYSNGFVSWAPKRIELYNNPNQNIYAQDWLQQLALHEFRHVVQLDKLNTGFTKILTYLLGEQAIGATLGLNIPLWFLEGDAVVAETALTASGRGRMPGFKQGMRAQIMDKNIYPYEKAMFGSYKDFVPNHYQMGYFMVAGARAKYGSDIWAQAVDKTGRKPWLLTSFNRGQKQISGVNKVGLYKKIFSDLKYKWKQQDSRTAKSKFTEITQLNKSYSNYLYPVALGDSGYIAELSGPGEINRFVFVANNGSHHTLFIPGSRNKEPFSYADGTICWAELEPDPRWENRMYSVIKCYHISTKKTSKITRKSRYFAPALSPDGKRIATVSVDNGNNYRLTILDRQTGSVLEEHEHGNNHYLFTPTWNDDGTQLACIVLTPKGKKIVVLKMHNNDNREQWEERTKETFTHVSLPKWGKADEIIFTAGYSGTEDIYSVKNGKITQLTQSAFGAMGATYHNEHMVYSNYTADGYQLVKASPEQWIDKPLSKVHDHSVKLHQEIAAQEIHKPDFNAIDSIADYKVTKYSKWNLINVHSWAPAFVNIDDQEFTPGLSLMSQNLLGTASTLLGYNGDSQKSREKYYFNFKYQGWYPVLQLEVKHGNDRIKYDPSNVYVSSTDTFSYSANQKRIQTRINLDVSLPFNITRGKYHTFLQPALKYGIMQRSGYSVGLTKYSMDNTNLVVSEKSTIAISDVNYQTLEYSLYFHRLLRRTQRDVAPRWGQVAEVLYQNTPLGNIDAGGIFGLHTRLYFPGLLKHHSVKIENNYQYKTIGDKLVDGDVIFYRKHGDYFDLPRAYENKPNDKMYSFKGDYIFPLCNPDLNLSGVFYLKRITTHLFYDYSKLNERLYNTKGDVFDFQKDYSSTGFEMRAEIHAFRFMFPFSIGYRYARMLESHQNNHEFLMGMNISGFSIGTQ</sequence>
<dbReference type="SUPFAM" id="SSF82171">
    <property type="entry name" value="DPP6 N-terminal domain-like"/>
    <property type="match status" value="1"/>
</dbReference>
<evidence type="ECO:0000313" key="1">
    <source>
        <dbReference type="EMBL" id="SMO64767.1"/>
    </source>
</evidence>
<dbReference type="InterPro" id="IPR011042">
    <property type="entry name" value="6-blade_b-propeller_TolB-like"/>
</dbReference>
<evidence type="ECO:0000313" key="2">
    <source>
        <dbReference type="Proteomes" id="UP000319040"/>
    </source>
</evidence>
<name>A0A521CZ87_SACCC</name>
<dbReference type="AlphaFoldDB" id="A0A521CZ87"/>
<dbReference type="OrthoDB" id="9799878at2"/>
<dbReference type="Gene3D" id="2.120.10.30">
    <property type="entry name" value="TolB, C-terminal domain"/>
    <property type="match status" value="1"/>
</dbReference>
<evidence type="ECO:0008006" key="3">
    <source>
        <dbReference type="Google" id="ProtNLM"/>
    </source>
</evidence>
<dbReference type="Proteomes" id="UP000319040">
    <property type="component" value="Unassembled WGS sequence"/>
</dbReference>
<gene>
    <name evidence="1" type="ORF">SAMN06265379_10462</name>
</gene>
<organism evidence="1 2">
    <name type="scientific">Saccharicrinis carchari</name>
    <dbReference type="NCBI Taxonomy" id="1168039"/>
    <lineage>
        <taxon>Bacteria</taxon>
        <taxon>Pseudomonadati</taxon>
        <taxon>Bacteroidota</taxon>
        <taxon>Bacteroidia</taxon>
        <taxon>Marinilabiliales</taxon>
        <taxon>Marinilabiliaceae</taxon>
        <taxon>Saccharicrinis</taxon>
    </lineage>
</organism>
<keyword evidence="2" id="KW-1185">Reference proteome</keyword>
<proteinExistence type="predicted"/>
<accession>A0A521CZ87</accession>
<reference evidence="1 2" key="1">
    <citation type="submission" date="2017-05" db="EMBL/GenBank/DDBJ databases">
        <authorList>
            <person name="Varghese N."/>
            <person name="Submissions S."/>
        </authorList>
    </citation>
    <scope>NUCLEOTIDE SEQUENCE [LARGE SCALE GENOMIC DNA]</scope>
    <source>
        <strain evidence="1 2">DSM 27040</strain>
    </source>
</reference>
<dbReference type="EMBL" id="FXTB01000004">
    <property type="protein sequence ID" value="SMO64767.1"/>
    <property type="molecule type" value="Genomic_DNA"/>
</dbReference>
<protein>
    <recommendedName>
        <fullName evidence="3">WD40-like Beta Propeller Repeat</fullName>
    </recommendedName>
</protein>